<reference evidence="2" key="1">
    <citation type="submission" date="2021-10" db="EMBL/GenBank/DDBJ databases">
        <title>Tropical sea cucumber genome reveals ecological adaptation and Cuvierian tubules defense mechanism.</title>
        <authorList>
            <person name="Chen T."/>
        </authorList>
    </citation>
    <scope>NUCLEOTIDE SEQUENCE</scope>
    <source>
        <strain evidence="2">Nanhai2018</strain>
        <tissue evidence="2">Muscle</tissue>
    </source>
</reference>
<organism evidence="2 3">
    <name type="scientific">Holothuria leucospilota</name>
    <name type="common">Black long sea cucumber</name>
    <name type="synonym">Mertensiothuria leucospilota</name>
    <dbReference type="NCBI Taxonomy" id="206669"/>
    <lineage>
        <taxon>Eukaryota</taxon>
        <taxon>Metazoa</taxon>
        <taxon>Echinodermata</taxon>
        <taxon>Eleutherozoa</taxon>
        <taxon>Echinozoa</taxon>
        <taxon>Holothuroidea</taxon>
        <taxon>Aspidochirotacea</taxon>
        <taxon>Aspidochirotida</taxon>
        <taxon>Holothuriidae</taxon>
        <taxon>Holothuria</taxon>
    </lineage>
</organism>
<feature type="signal peptide" evidence="1">
    <location>
        <begin position="1"/>
        <end position="25"/>
    </location>
</feature>
<evidence type="ECO:0000313" key="2">
    <source>
        <dbReference type="EMBL" id="KAJ8048187.1"/>
    </source>
</evidence>
<dbReference type="AlphaFoldDB" id="A0A9Q1CMN8"/>
<accession>A0A9Q1CMN8</accession>
<comment type="caution">
    <text evidence="2">The sequence shown here is derived from an EMBL/GenBank/DDBJ whole genome shotgun (WGS) entry which is preliminary data.</text>
</comment>
<name>A0A9Q1CMN8_HOLLE</name>
<keyword evidence="3" id="KW-1185">Reference proteome</keyword>
<sequence length="75" mass="8150">MSSLRLASFILLVLTVSAMTAGVSAETGCSPGQSKFSDIENSQACTECHCSENGIYECQERKSPKCDFLFGYDKK</sequence>
<proteinExistence type="predicted"/>
<evidence type="ECO:0000256" key="1">
    <source>
        <dbReference type="SAM" id="SignalP"/>
    </source>
</evidence>
<keyword evidence="1" id="KW-0732">Signal</keyword>
<gene>
    <name evidence="2" type="ORF">HOLleu_00389</name>
</gene>
<feature type="chain" id="PRO_5040400551" evidence="1">
    <location>
        <begin position="26"/>
        <end position="75"/>
    </location>
</feature>
<dbReference type="EMBL" id="JAIZAY010000001">
    <property type="protein sequence ID" value="KAJ8048187.1"/>
    <property type="molecule type" value="Genomic_DNA"/>
</dbReference>
<dbReference type="Proteomes" id="UP001152320">
    <property type="component" value="Chromosome 1"/>
</dbReference>
<protein>
    <submittedName>
        <fullName evidence="2">Uncharacterized protein</fullName>
    </submittedName>
</protein>
<evidence type="ECO:0000313" key="3">
    <source>
        <dbReference type="Proteomes" id="UP001152320"/>
    </source>
</evidence>